<dbReference type="Pfam" id="PF00551">
    <property type="entry name" value="Formyl_trans_N"/>
    <property type="match status" value="1"/>
</dbReference>
<comment type="caution">
    <text evidence="2">The sequence shown here is derived from an EMBL/GenBank/DDBJ whole genome shotgun (WGS) entry which is preliminary data.</text>
</comment>
<reference evidence="3" key="1">
    <citation type="journal article" date="2021" name="ISME J.">
        <title>Evolutionary origin and ecological implication of a unique nif island in free-living Bradyrhizobium lineages.</title>
        <authorList>
            <person name="Tao J."/>
        </authorList>
    </citation>
    <scope>NUCLEOTIDE SEQUENCE [LARGE SCALE GENOMIC DNA]</scope>
    <source>
        <strain evidence="3">SZCCT0094</strain>
    </source>
</reference>
<accession>A0ABS5GA73</accession>
<dbReference type="RefSeq" id="WP_172242208.1">
    <property type="nucleotide sequence ID" value="NZ_JABFDP010000037.1"/>
</dbReference>
<organism evidence="2 3">
    <name type="scientific">Bradyrhizobium denitrificans</name>
    <dbReference type="NCBI Taxonomy" id="2734912"/>
    <lineage>
        <taxon>Bacteria</taxon>
        <taxon>Pseudomonadati</taxon>
        <taxon>Pseudomonadota</taxon>
        <taxon>Alphaproteobacteria</taxon>
        <taxon>Hyphomicrobiales</taxon>
        <taxon>Nitrobacteraceae</taxon>
        <taxon>Bradyrhizobium</taxon>
    </lineage>
</organism>
<sequence length="241" mass="26155">MFDTIILLTGSRDQQLALSELLRAHNPALAFRGAVSLPELEAIEQDVLGRSRLIAFTTGVIVPSEILAAVGHGAYNFHPGPPNYAGWAPAHFAMYDGAESFGATAHVMEPRVDCGAIIGTETFDIPNGVDVRGLEQMTFVRTAYLFWRMSRDLACHAGPLPVLPIAWSGIKSTRQMYARMCDMAADIDPAEMMRRVRAFHDDFRGIPLTITLHGMRFQLAGTTAQAAEPATVEAPALAMAS</sequence>
<proteinExistence type="predicted"/>
<keyword evidence="3" id="KW-1185">Reference proteome</keyword>
<evidence type="ECO:0000313" key="3">
    <source>
        <dbReference type="Proteomes" id="UP001314635"/>
    </source>
</evidence>
<name>A0ABS5GA73_9BRAD</name>
<feature type="domain" description="Formyl transferase N-terminal" evidence="1">
    <location>
        <begin position="59"/>
        <end position="135"/>
    </location>
</feature>
<evidence type="ECO:0000313" key="2">
    <source>
        <dbReference type="EMBL" id="MBR1138229.1"/>
    </source>
</evidence>
<evidence type="ECO:0000259" key="1">
    <source>
        <dbReference type="Pfam" id="PF00551"/>
    </source>
</evidence>
<dbReference type="Proteomes" id="UP001314635">
    <property type="component" value="Unassembled WGS sequence"/>
</dbReference>
<dbReference type="Gene3D" id="3.40.50.12230">
    <property type="match status" value="1"/>
</dbReference>
<dbReference type="EMBL" id="JAFCLK010000019">
    <property type="protein sequence ID" value="MBR1138229.1"/>
    <property type="molecule type" value="Genomic_DNA"/>
</dbReference>
<protein>
    <submittedName>
        <fullName evidence="2">Methionyl-tRNA formyltransferase</fullName>
    </submittedName>
</protein>
<gene>
    <name evidence="2" type="ORF">JQ619_20890</name>
</gene>
<dbReference type="InterPro" id="IPR036477">
    <property type="entry name" value="Formyl_transf_N_sf"/>
</dbReference>
<dbReference type="InterPro" id="IPR002376">
    <property type="entry name" value="Formyl_transf_N"/>
</dbReference>
<dbReference type="SUPFAM" id="SSF53328">
    <property type="entry name" value="Formyltransferase"/>
    <property type="match status" value="1"/>
</dbReference>